<evidence type="ECO:0000313" key="9">
    <source>
        <dbReference type="Proteomes" id="UP000824265"/>
    </source>
</evidence>
<sequence length="473" mass="51668">MRAVKLGKKQNQELILKGNLVKAILSLAIPVVINSFLQTMYNLTDTYWLGKIGTSQLAAINLVTPVQNVIINFGTGITVAGAVLIAQYVGAGQKDEGKSMANQIFACAMLFSVVCSTVCFIAAPGIINWLGADPETFVHAQTYLRIVIWDMPFLYMVNIFSAVHQAQGDAVRPMLLNLGGILINMVLDPLLMITFDMGTAGAALATLLAKAVPAVAAFVLLSNPKKDIHLDVRHIRFEKEKLKMILKVGLPTAIGGSTMQLGFLLMSRNVYVYGTGAMAAYGIGNKVNGLITLPSNGIGSATATIVAQNMGAGQQERAEKGFRISMWISIVFLFVGGMILSRMRISTAIVSIFSNDDQVIAMAADFLSIMAFWCFTNGIYNTVSGLFQGTGHTEVNMAVDATRLWVFRFLTLWFCESILHMGVRSVWYSVVISNGISAVILYILYRTGLWKKAKLKINKKMTRESYEEREAQA</sequence>
<keyword evidence="6 7" id="KW-0472">Membrane</keyword>
<dbReference type="CDD" id="cd13138">
    <property type="entry name" value="MATE_yoeA_like"/>
    <property type="match status" value="1"/>
</dbReference>
<feature type="transmembrane region" description="Helical" evidence="7">
    <location>
        <begin position="360"/>
        <end position="380"/>
    </location>
</feature>
<feature type="transmembrane region" description="Helical" evidence="7">
    <location>
        <begin position="324"/>
        <end position="340"/>
    </location>
</feature>
<dbReference type="PANTHER" id="PTHR43549:SF2">
    <property type="entry name" value="MULTIDRUG RESISTANCE PROTEIN NORM-RELATED"/>
    <property type="match status" value="1"/>
</dbReference>
<feature type="transmembrane region" description="Helical" evidence="7">
    <location>
        <begin position="175"/>
        <end position="195"/>
    </location>
</feature>
<proteinExistence type="predicted"/>
<reference evidence="8" key="2">
    <citation type="submission" date="2021-04" db="EMBL/GenBank/DDBJ databases">
        <authorList>
            <person name="Gilroy R."/>
        </authorList>
    </citation>
    <scope>NUCLEOTIDE SEQUENCE</scope>
    <source>
        <strain evidence="8">CHK195-6426</strain>
    </source>
</reference>
<keyword evidence="2" id="KW-0813">Transport</keyword>
<reference evidence="8" key="1">
    <citation type="journal article" date="2021" name="PeerJ">
        <title>Extensive microbial diversity within the chicken gut microbiome revealed by metagenomics and culture.</title>
        <authorList>
            <person name="Gilroy R."/>
            <person name="Ravi A."/>
            <person name="Getino M."/>
            <person name="Pursley I."/>
            <person name="Horton D.L."/>
            <person name="Alikhan N.F."/>
            <person name="Baker D."/>
            <person name="Gharbi K."/>
            <person name="Hall N."/>
            <person name="Watson M."/>
            <person name="Adriaenssens E.M."/>
            <person name="Foster-Nyarko E."/>
            <person name="Jarju S."/>
            <person name="Secka A."/>
            <person name="Antonio M."/>
            <person name="Oren A."/>
            <person name="Chaudhuri R.R."/>
            <person name="La Ragione R."/>
            <person name="Hildebrand F."/>
            <person name="Pallen M.J."/>
        </authorList>
    </citation>
    <scope>NUCLEOTIDE SEQUENCE</scope>
    <source>
        <strain evidence="8">CHK195-6426</strain>
    </source>
</reference>
<evidence type="ECO:0000256" key="4">
    <source>
        <dbReference type="ARBA" id="ARBA00022692"/>
    </source>
</evidence>
<feature type="transmembrane region" description="Helical" evidence="7">
    <location>
        <begin position="69"/>
        <end position="91"/>
    </location>
</feature>
<feature type="transmembrane region" description="Helical" evidence="7">
    <location>
        <begin position="103"/>
        <end position="130"/>
    </location>
</feature>
<protein>
    <submittedName>
        <fullName evidence="8">MATE family efflux transporter</fullName>
    </submittedName>
</protein>
<evidence type="ECO:0000256" key="3">
    <source>
        <dbReference type="ARBA" id="ARBA00022475"/>
    </source>
</evidence>
<feature type="transmembrane region" description="Helical" evidence="7">
    <location>
        <begin position="426"/>
        <end position="445"/>
    </location>
</feature>
<dbReference type="EMBL" id="DXGH01000047">
    <property type="protein sequence ID" value="HIW81578.1"/>
    <property type="molecule type" value="Genomic_DNA"/>
</dbReference>
<feature type="transmembrane region" description="Helical" evidence="7">
    <location>
        <begin position="244"/>
        <end position="266"/>
    </location>
</feature>
<organism evidence="8 9">
    <name type="scientific">Candidatus Acetatifactor stercoripullorum</name>
    <dbReference type="NCBI Taxonomy" id="2838414"/>
    <lineage>
        <taxon>Bacteria</taxon>
        <taxon>Bacillati</taxon>
        <taxon>Bacillota</taxon>
        <taxon>Clostridia</taxon>
        <taxon>Lachnospirales</taxon>
        <taxon>Lachnospiraceae</taxon>
        <taxon>Acetatifactor</taxon>
    </lineage>
</organism>
<evidence type="ECO:0000313" key="8">
    <source>
        <dbReference type="EMBL" id="HIW81578.1"/>
    </source>
</evidence>
<dbReference type="InterPro" id="IPR002528">
    <property type="entry name" value="MATE_fam"/>
</dbReference>
<dbReference type="AlphaFoldDB" id="A0A9D1R6V1"/>
<keyword evidence="5 7" id="KW-1133">Transmembrane helix</keyword>
<evidence type="ECO:0000256" key="7">
    <source>
        <dbReference type="SAM" id="Phobius"/>
    </source>
</evidence>
<accession>A0A9D1R6V1</accession>
<dbReference type="PIRSF" id="PIRSF006603">
    <property type="entry name" value="DinF"/>
    <property type="match status" value="1"/>
</dbReference>
<comment type="subcellular location">
    <subcellularLocation>
        <location evidence="1">Cell membrane</location>
        <topology evidence="1">Multi-pass membrane protein</topology>
    </subcellularLocation>
</comment>
<dbReference type="GO" id="GO:0005886">
    <property type="term" value="C:plasma membrane"/>
    <property type="evidence" value="ECO:0007669"/>
    <property type="project" value="UniProtKB-SubCell"/>
</dbReference>
<dbReference type="GO" id="GO:0015297">
    <property type="term" value="F:antiporter activity"/>
    <property type="evidence" value="ECO:0007669"/>
    <property type="project" value="InterPro"/>
</dbReference>
<evidence type="ECO:0000256" key="5">
    <source>
        <dbReference type="ARBA" id="ARBA00022989"/>
    </source>
</evidence>
<feature type="transmembrane region" description="Helical" evidence="7">
    <location>
        <begin position="142"/>
        <end position="163"/>
    </location>
</feature>
<dbReference type="InterPro" id="IPR048279">
    <property type="entry name" value="MdtK-like"/>
</dbReference>
<comment type="caution">
    <text evidence="8">The sequence shown here is derived from an EMBL/GenBank/DDBJ whole genome shotgun (WGS) entry which is preliminary data.</text>
</comment>
<feature type="transmembrane region" description="Helical" evidence="7">
    <location>
        <begin position="201"/>
        <end position="223"/>
    </location>
</feature>
<dbReference type="PANTHER" id="PTHR43549">
    <property type="entry name" value="MULTIDRUG RESISTANCE PROTEIN YPNP-RELATED"/>
    <property type="match status" value="1"/>
</dbReference>
<dbReference type="NCBIfam" id="TIGR00797">
    <property type="entry name" value="matE"/>
    <property type="match status" value="1"/>
</dbReference>
<dbReference type="GO" id="GO:0042910">
    <property type="term" value="F:xenobiotic transmembrane transporter activity"/>
    <property type="evidence" value="ECO:0007669"/>
    <property type="project" value="InterPro"/>
</dbReference>
<gene>
    <name evidence="8" type="ORF">H9742_08695</name>
</gene>
<dbReference type="InterPro" id="IPR052031">
    <property type="entry name" value="Membrane_Transporter-Flippase"/>
</dbReference>
<keyword evidence="4 7" id="KW-0812">Transmembrane</keyword>
<dbReference type="Pfam" id="PF01554">
    <property type="entry name" value="MatE"/>
    <property type="match status" value="2"/>
</dbReference>
<dbReference type="Proteomes" id="UP000824265">
    <property type="component" value="Unassembled WGS sequence"/>
</dbReference>
<evidence type="ECO:0000256" key="6">
    <source>
        <dbReference type="ARBA" id="ARBA00023136"/>
    </source>
</evidence>
<name>A0A9D1R6V1_9FIRM</name>
<evidence type="ECO:0000256" key="2">
    <source>
        <dbReference type="ARBA" id="ARBA00022448"/>
    </source>
</evidence>
<feature type="transmembrane region" description="Helical" evidence="7">
    <location>
        <begin position="20"/>
        <end position="41"/>
    </location>
</feature>
<keyword evidence="3" id="KW-1003">Cell membrane</keyword>
<evidence type="ECO:0000256" key="1">
    <source>
        <dbReference type="ARBA" id="ARBA00004651"/>
    </source>
</evidence>